<dbReference type="EC" id="2.1.1.137" evidence="4"/>
<feature type="domain" description="Methyltransferase" evidence="9">
    <location>
        <begin position="63"/>
        <end position="216"/>
    </location>
</feature>
<dbReference type="PANTHER" id="PTHR43675:SF8">
    <property type="entry name" value="ARSENITE METHYLTRANSFERASE"/>
    <property type="match status" value="1"/>
</dbReference>
<dbReference type="Proteomes" id="UP000248014">
    <property type="component" value="Unassembled WGS sequence"/>
</dbReference>
<keyword evidence="11" id="KW-1185">Reference proteome</keyword>
<comment type="caution">
    <text evidence="10">The sequence shown here is derived from an EMBL/GenBank/DDBJ whole genome shotgun (WGS) entry which is preliminary data.</text>
</comment>
<sequence>MNLENSREYYGKVLSESADLRTDACTTAERPPLAVIKALANVHPDVKARYFGCGLIAPSAIEGARILDLGSGSGQDAYILAQLVGEHGEVVGVDATPEQLAVANAHLEWHRERFGYARSNVRFVEGDIERLDQLDLEPGSFDIIVSNCVINLVVDKAKVFADAHRLLKPGGEMYFSDVYSSRRVPQHLLSDPVLHGECLSGALYWGDFLKLAKAAGFTDPRLVKDRPLGIGDARIADMLDGIDFFSATYRLFKLDDLEPECEDYGQAVVYLGTVEGEERVFTLDKHHEIERGRIFPICGNSWKMLADTRFAPHFQFIGDFSTHYGVFAGCGGGLPFAQASGEDGAVAAGCC</sequence>
<dbReference type="CDD" id="cd02440">
    <property type="entry name" value="AdoMet_MTases"/>
    <property type="match status" value="1"/>
</dbReference>
<dbReference type="AlphaFoldDB" id="A0A2V3VEH6"/>
<dbReference type="GO" id="GO:0030791">
    <property type="term" value="F:arsenite methyltransferase activity"/>
    <property type="evidence" value="ECO:0007669"/>
    <property type="project" value="UniProtKB-EC"/>
</dbReference>
<evidence type="ECO:0000256" key="8">
    <source>
        <dbReference type="ARBA" id="ARBA00048428"/>
    </source>
</evidence>
<dbReference type="Gene3D" id="3.40.5.100">
    <property type="match status" value="1"/>
</dbReference>
<evidence type="ECO:0000256" key="5">
    <source>
        <dbReference type="ARBA" id="ARBA00034545"/>
    </source>
</evidence>
<dbReference type="SUPFAM" id="SSF53335">
    <property type="entry name" value="S-adenosyl-L-methionine-dependent methyltransferases"/>
    <property type="match status" value="1"/>
</dbReference>
<dbReference type="OrthoDB" id="9765084at2"/>
<evidence type="ECO:0000256" key="7">
    <source>
        <dbReference type="ARBA" id="ARBA00047943"/>
    </source>
</evidence>
<comment type="similarity">
    <text evidence="3">Belongs to the methyltransferase superfamily. Arsenite methyltransferase family.</text>
</comment>
<accession>A0A2V3VEH6</accession>
<dbReference type="InterPro" id="IPR025714">
    <property type="entry name" value="Methyltranfer_dom"/>
</dbReference>
<proteinExistence type="inferred from homology"/>
<reference evidence="10 11" key="1">
    <citation type="submission" date="2018-05" db="EMBL/GenBank/DDBJ databases">
        <title>Genomic Encyclopedia of Type Strains, Phase IV (KMG-IV): sequencing the most valuable type-strain genomes for metagenomic binning, comparative biology and taxonomic classification.</title>
        <authorList>
            <person name="Goeker M."/>
        </authorList>
    </citation>
    <scope>NUCLEOTIDE SEQUENCE [LARGE SCALE GENOMIC DNA]</scope>
    <source>
        <strain evidence="10 11">DSM 3183</strain>
    </source>
</reference>
<dbReference type="Pfam" id="PF13847">
    <property type="entry name" value="Methyltransf_31"/>
    <property type="match status" value="1"/>
</dbReference>
<keyword evidence="10" id="KW-0489">Methyltransferase</keyword>
<dbReference type="EMBL" id="QJJM01000002">
    <property type="protein sequence ID" value="PXW78475.1"/>
    <property type="molecule type" value="Genomic_DNA"/>
</dbReference>
<dbReference type="PANTHER" id="PTHR43675">
    <property type="entry name" value="ARSENITE METHYLTRANSFERASE"/>
    <property type="match status" value="1"/>
</dbReference>
<dbReference type="InterPro" id="IPR026669">
    <property type="entry name" value="Arsenite_MeTrfase-like"/>
</dbReference>
<comment type="catalytic activity">
    <reaction evidence="8">
        <text>arsenic triglutathione + 3 [thioredoxin]-dithiol + 3 S-adenosyl-L-methionine = trimethylarsine + 3 [thioredoxin]-disulfide + 3 glutathione + 3 S-adenosyl-L-homocysteine + 3 H(+)</text>
        <dbReference type="Rhea" id="RHEA:69432"/>
        <dbReference type="Rhea" id="RHEA-COMP:10698"/>
        <dbReference type="Rhea" id="RHEA-COMP:10700"/>
        <dbReference type="ChEBI" id="CHEBI:15378"/>
        <dbReference type="ChEBI" id="CHEBI:27130"/>
        <dbReference type="ChEBI" id="CHEBI:29950"/>
        <dbReference type="ChEBI" id="CHEBI:50058"/>
        <dbReference type="ChEBI" id="CHEBI:57856"/>
        <dbReference type="ChEBI" id="CHEBI:57925"/>
        <dbReference type="ChEBI" id="CHEBI:59789"/>
        <dbReference type="ChEBI" id="CHEBI:183640"/>
        <dbReference type="EC" id="2.1.1.137"/>
    </reaction>
</comment>
<name>A0A2V3VEH6_9SPHN</name>
<evidence type="ECO:0000313" key="10">
    <source>
        <dbReference type="EMBL" id="PXW78475.1"/>
    </source>
</evidence>
<evidence type="ECO:0000313" key="11">
    <source>
        <dbReference type="Proteomes" id="UP000248014"/>
    </source>
</evidence>
<evidence type="ECO:0000256" key="4">
    <source>
        <dbReference type="ARBA" id="ARBA00034521"/>
    </source>
</evidence>
<keyword evidence="2" id="KW-0949">S-adenosyl-L-methionine</keyword>
<evidence type="ECO:0000259" key="9">
    <source>
        <dbReference type="Pfam" id="PF13847"/>
    </source>
</evidence>
<comment type="catalytic activity">
    <reaction evidence="6">
        <text>arsenic triglutathione + [thioredoxin]-dithiol + S-adenosyl-L-methionine + 2 H2O = methylarsonous acid + [thioredoxin]-disulfide + 3 glutathione + S-adenosyl-L-homocysteine + H(+)</text>
        <dbReference type="Rhea" id="RHEA:69460"/>
        <dbReference type="Rhea" id="RHEA-COMP:10698"/>
        <dbReference type="Rhea" id="RHEA-COMP:10700"/>
        <dbReference type="ChEBI" id="CHEBI:15377"/>
        <dbReference type="ChEBI" id="CHEBI:15378"/>
        <dbReference type="ChEBI" id="CHEBI:17826"/>
        <dbReference type="ChEBI" id="CHEBI:29950"/>
        <dbReference type="ChEBI" id="CHEBI:50058"/>
        <dbReference type="ChEBI" id="CHEBI:57856"/>
        <dbReference type="ChEBI" id="CHEBI:57925"/>
        <dbReference type="ChEBI" id="CHEBI:59789"/>
        <dbReference type="ChEBI" id="CHEBI:183640"/>
        <dbReference type="EC" id="2.1.1.137"/>
    </reaction>
</comment>
<evidence type="ECO:0000256" key="1">
    <source>
        <dbReference type="ARBA" id="ARBA00022679"/>
    </source>
</evidence>
<dbReference type="Gene3D" id="3.40.50.150">
    <property type="entry name" value="Vaccinia Virus protein VP39"/>
    <property type="match status" value="1"/>
</dbReference>
<dbReference type="GO" id="GO:0032259">
    <property type="term" value="P:methylation"/>
    <property type="evidence" value="ECO:0007669"/>
    <property type="project" value="UniProtKB-KW"/>
</dbReference>
<comment type="catalytic activity">
    <reaction evidence="7">
        <text>arsenic triglutathione + 2 [thioredoxin]-dithiol + 2 S-adenosyl-L-methionine + H2O = dimethylarsinous acid + 2 [thioredoxin]-disulfide + 3 glutathione + 2 S-adenosyl-L-homocysteine + 2 H(+)</text>
        <dbReference type="Rhea" id="RHEA:69464"/>
        <dbReference type="Rhea" id="RHEA-COMP:10698"/>
        <dbReference type="Rhea" id="RHEA-COMP:10700"/>
        <dbReference type="ChEBI" id="CHEBI:15377"/>
        <dbReference type="ChEBI" id="CHEBI:15378"/>
        <dbReference type="ChEBI" id="CHEBI:23808"/>
        <dbReference type="ChEBI" id="CHEBI:29950"/>
        <dbReference type="ChEBI" id="CHEBI:50058"/>
        <dbReference type="ChEBI" id="CHEBI:57856"/>
        <dbReference type="ChEBI" id="CHEBI:57925"/>
        <dbReference type="ChEBI" id="CHEBI:59789"/>
        <dbReference type="ChEBI" id="CHEBI:183640"/>
        <dbReference type="EC" id="2.1.1.137"/>
    </reaction>
</comment>
<dbReference type="InterPro" id="IPR029063">
    <property type="entry name" value="SAM-dependent_MTases_sf"/>
</dbReference>
<evidence type="ECO:0000256" key="2">
    <source>
        <dbReference type="ARBA" id="ARBA00022691"/>
    </source>
</evidence>
<organism evidence="10 11">
    <name type="scientific">Blastomonas natatoria</name>
    <dbReference type="NCBI Taxonomy" id="34015"/>
    <lineage>
        <taxon>Bacteria</taxon>
        <taxon>Pseudomonadati</taxon>
        <taxon>Pseudomonadota</taxon>
        <taxon>Alphaproteobacteria</taxon>
        <taxon>Sphingomonadales</taxon>
        <taxon>Sphingomonadaceae</taxon>
        <taxon>Blastomonas</taxon>
    </lineage>
</organism>
<keyword evidence="1 10" id="KW-0808">Transferase</keyword>
<dbReference type="RefSeq" id="WP_110297569.1">
    <property type="nucleotide sequence ID" value="NZ_QJJM01000002.1"/>
</dbReference>
<evidence type="ECO:0000256" key="3">
    <source>
        <dbReference type="ARBA" id="ARBA00034487"/>
    </source>
</evidence>
<gene>
    <name evidence="10" type="ORF">C7451_102146</name>
</gene>
<protein>
    <recommendedName>
        <fullName evidence="5">Arsenite methyltransferase</fullName>
        <ecNumber evidence="4">2.1.1.137</ecNumber>
    </recommendedName>
</protein>
<evidence type="ECO:0000256" key="6">
    <source>
        <dbReference type="ARBA" id="ARBA00047941"/>
    </source>
</evidence>